<comment type="caution">
    <text evidence="1">The sequence shown here is derived from an EMBL/GenBank/DDBJ whole genome shotgun (WGS) entry which is preliminary data.</text>
</comment>
<keyword evidence="1" id="KW-0456">Lyase</keyword>
<dbReference type="GO" id="GO:0018799">
    <property type="term" value="F:4-hydroxybenzoate decarboxylase activity"/>
    <property type="evidence" value="ECO:0007669"/>
    <property type="project" value="UniProtKB-EC"/>
</dbReference>
<name>A0A090ZAP7_PAEMA</name>
<dbReference type="Proteomes" id="UP000029278">
    <property type="component" value="Unassembled WGS sequence"/>
</dbReference>
<keyword evidence="3" id="KW-1185">Reference proteome</keyword>
<gene>
    <name evidence="1" type="primary">bsdD</name>
    <name evidence="1" type="ORF">DJ90_1524</name>
    <name evidence="2" type="ORF">GNQ08_19555</name>
</gene>
<dbReference type="GeneID" id="77007440"/>
<dbReference type="InterPro" id="IPR047707">
    <property type="entry name" value="VdcD-like"/>
</dbReference>
<dbReference type="EMBL" id="WNZZ01000016">
    <property type="protein sequence ID" value="MUG24571.1"/>
    <property type="molecule type" value="Genomic_DNA"/>
</dbReference>
<dbReference type="OrthoDB" id="5877746at2"/>
<dbReference type="Pfam" id="PF26358">
    <property type="entry name" value="EcdD_BsdD_detox"/>
    <property type="match status" value="1"/>
</dbReference>
<protein>
    <submittedName>
        <fullName evidence="1">Phenolic acid decarboxylase subunit D</fullName>
        <ecNumber evidence="1">4.1.1.61</ecNumber>
    </submittedName>
</protein>
<dbReference type="HOGENOM" id="CLU_180856_1_1_9"/>
<evidence type="ECO:0000313" key="2">
    <source>
        <dbReference type="EMBL" id="MUG24571.1"/>
    </source>
</evidence>
<organism evidence="1 3">
    <name type="scientific">Paenibacillus macerans</name>
    <name type="common">Bacillus macerans</name>
    <dbReference type="NCBI Taxonomy" id="44252"/>
    <lineage>
        <taxon>Bacteria</taxon>
        <taxon>Bacillati</taxon>
        <taxon>Bacillota</taxon>
        <taxon>Bacilli</taxon>
        <taxon>Bacillales</taxon>
        <taxon>Paenibacillaceae</taxon>
        <taxon>Paenibacillus</taxon>
    </lineage>
</organism>
<dbReference type="EMBL" id="JMQA01000029">
    <property type="protein sequence ID" value="KFN08354.1"/>
    <property type="molecule type" value="Genomic_DNA"/>
</dbReference>
<accession>A0A090ZAP7</accession>
<dbReference type="Proteomes" id="UP000442469">
    <property type="component" value="Unassembled WGS sequence"/>
</dbReference>
<evidence type="ECO:0000313" key="3">
    <source>
        <dbReference type="Proteomes" id="UP000029278"/>
    </source>
</evidence>
<sequence>MKTCPRCNSEKASVLASSPVKGAWELYHCPVCLFIWRSTEPESITDPQKYNPSFKVDPTDIPKAAHVPVIPPLRRN</sequence>
<dbReference type="RefSeq" id="WP_036623250.1">
    <property type="nucleotide sequence ID" value="NZ_BGML01000003.1"/>
</dbReference>
<dbReference type="EC" id="4.1.1.61" evidence="1"/>
<dbReference type="PATRIC" id="fig|44252.3.peg.3146"/>
<dbReference type="NCBIfam" id="NF041205">
    <property type="entry name" value="VdcD"/>
    <property type="match status" value="1"/>
</dbReference>
<evidence type="ECO:0000313" key="4">
    <source>
        <dbReference type="Proteomes" id="UP000442469"/>
    </source>
</evidence>
<proteinExistence type="predicted"/>
<dbReference type="AlphaFoldDB" id="A0A090ZAP7"/>
<reference evidence="1 3" key="1">
    <citation type="submission" date="2014-04" db="EMBL/GenBank/DDBJ databases">
        <authorList>
            <person name="Bishop-Lilly K.A."/>
            <person name="Broomall S.M."/>
            <person name="Chain P.S."/>
            <person name="Chertkov O."/>
            <person name="Coyne S.R."/>
            <person name="Daligault H.E."/>
            <person name="Davenport K.W."/>
            <person name="Erkkila T."/>
            <person name="Frey K.G."/>
            <person name="Gibbons H.S."/>
            <person name="Gu W."/>
            <person name="Jaissle J."/>
            <person name="Johnson S.L."/>
            <person name="Koroleva G.I."/>
            <person name="Ladner J.T."/>
            <person name="Lo C.-C."/>
            <person name="Minogue T.D."/>
            <person name="Munk C."/>
            <person name="Palacios G.F."/>
            <person name="Redden C.L."/>
            <person name="Rosenzweig C.N."/>
            <person name="Scholz M.B."/>
            <person name="Teshima H."/>
            <person name="Xu Y."/>
        </authorList>
    </citation>
    <scope>NUCLEOTIDE SEQUENCE [LARGE SCALE GENOMIC DNA]</scope>
    <source>
        <strain evidence="1 3">8244</strain>
    </source>
</reference>
<reference evidence="2 4" key="2">
    <citation type="submission" date="2019-11" db="EMBL/GenBank/DDBJ databases">
        <title>Draft genome sequences of five Paenibacillus species of dairy origin.</title>
        <authorList>
            <person name="Olajide A.M."/>
            <person name="Chen S."/>
            <person name="Lapointe G."/>
        </authorList>
    </citation>
    <scope>NUCLEOTIDE SEQUENCE [LARGE SCALE GENOMIC DNA]</scope>
    <source>
        <strain evidence="2 4">3CT49</strain>
    </source>
</reference>
<evidence type="ECO:0000313" key="1">
    <source>
        <dbReference type="EMBL" id="KFN08354.1"/>
    </source>
</evidence>
<dbReference type="STRING" id="44252.DJ90_1524"/>